<comment type="caution">
    <text evidence="2">The sequence shown here is derived from an EMBL/GenBank/DDBJ whole genome shotgun (WGS) entry which is preliminary data.</text>
</comment>
<evidence type="ECO:0000313" key="3">
    <source>
        <dbReference type="Proteomes" id="UP000531251"/>
    </source>
</evidence>
<gene>
    <name evidence="2" type="ORF">GGR89_001030</name>
</gene>
<reference evidence="2 3" key="1">
    <citation type="submission" date="2020-03" db="EMBL/GenBank/DDBJ databases">
        <title>Genomic Encyclopedia of Type Strains, Phase IV (KMG-IV): sequencing the most valuable type-strain genomes for metagenomic binning, comparative biology and taxonomic classification.</title>
        <authorList>
            <person name="Goeker M."/>
        </authorList>
    </citation>
    <scope>NUCLEOTIDE SEQUENCE [LARGE SCALE GENOMIC DNA]</scope>
    <source>
        <strain evidence="2 3">DSM 7225</strain>
    </source>
</reference>
<dbReference type="Proteomes" id="UP000531251">
    <property type="component" value="Unassembled WGS sequence"/>
</dbReference>
<evidence type="ECO:0000313" key="2">
    <source>
        <dbReference type="EMBL" id="NJB96730.1"/>
    </source>
</evidence>
<feature type="transmembrane region" description="Helical" evidence="1">
    <location>
        <begin position="12"/>
        <end position="31"/>
    </location>
</feature>
<dbReference type="AlphaFoldDB" id="A0A7X5XXB6"/>
<dbReference type="EMBL" id="JAATJB010000002">
    <property type="protein sequence ID" value="NJB96730.1"/>
    <property type="molecule type" value="Genomic_DNA"/>
</dbReference>
<protein>
    <submittedName>
        <fullName evidence="2">Uncharacterized protein</fullName>
    </submittedName>
</protein>
<keyword evidence="1" id="KW-1133">Transmembrane helix</keyword>
<organism evidence="2 3">
    <name type="scientific">Sphingomonas trueperi</name>
    <dbReference type="NCBI Taxonomy" id="53317"/>
    <lineage>
        <taxon>Bacteria</taxon>
        <taxon>Pseudomonadati</taxon>
        <taxon>Pseudomonadota</taxon>
        <taxon>Alphaproteobacteria</taxon>
        <taxon>Sphingomonadales</taxon>
        <taxon>Sphingomonadaceae</taxon>
        <taxon>Sphingomonas</taxon>
    </lineage>
</organism>
<accession>A0A7X5XXB6</accession>
<proteinExistence type="predicted"/>
<keyword evidence="3" id="KW-1185">Reference proteome</keyword>
<sequence length="34" mass="3722">MEFAYHRWGWPGAIAAIVAPIALVVGMIAIFRHG</sequence>
<keyword evidence="1" id="KW-0472">Membrane</keyword>
<evidence type="ECO:0000256" key="1">
    <source>
        <dbReference type="SAM" id="Phobius"/>
    </source>
</evidence>
<keyword evidence="1" id="KW-0812">Transmembrane</keyword>
<name>A0A7X5XXB6_9SPHN</name>